<dbReference type="RefSeq" id="WP_085790225.1">
    <property type="nucleotide sequence ID" value="NZ_FWFK01000001.1"/>
</dbReference>
<keyword evidence="2 5" id="KW-0812">Transmembrane</keyword>
<feature type="domain" description="Peptidase S54 rhomboid" evidence="6">
    <location>
        <begin position="74"/>
        <end position="212"/>
    </location>
</feature>
<organism evidence="7 8">
    <name type="scientific">Roseivivax jejudonensis</name>
    <dbReference type="NCBI Taxonomy" id="1529041"/>
    <lineage>
        <taxon>Bacteria</taxon>
        <taxon>Pseudomonadati</taxon>
        <taxon>Pseudomonadota</taxon>
        <taxon>Alphaproteobacteria</taxon>
        <taxon>Rhodobacterales</taxon>
        <taxon>Roseobacteraceae</taxon>
        <taxon>Roseivivax</taxon>
    </lineage>
</organism>
<dbReference type="GO" id="GO:0016020">
    <property type="term" value="C:membrane"/>
    <property type="evidence" value="ECO:0007669"/>
    <property type="project" value="UniProtKB-SubCell"/>
</dbReference>
<dbReference type="OrthoDB" id="7836448at2"/>
<evidence type="ECO:0000256" key="1">
    <source>
        <dbReference type="ARBA" id="ARBA00004141"/>
    </source>
</evidence>
<sequence length="225" mass="23644">MHDHNASPVNPIPPVVLILFAVMAVAELAFSLGARGLAGGPGAIGWRVAMIERFAFSGEILEWMVQTRQAPLQHVVRILSYPFVNGAFTATLFACVMLLALGKMVAETMGQARTLAVFAGASIGGALIYTAAGASAPLYGGFTPVYGLIGAFTYLLWVRLGRMGEAQIRAFSLIGVLLGLQLVFGLLFGSSPHWVAEVGGFVTGFALTVALVPGGAARILARIRR</sequence>
<proteinExistence type="predicted"/>
<feature type="transmembrane region" description="Helical" evidence="5">
    <location>
        <begin position="81"/>
        <end position="102"/>
    </location>
</feature>
<dbReference type="EMBL" id="FWFK01000001">
    <property type="protein sequence ID" value="SLN14833.1"/>
    <property type="molecule type" value="Genomic_DNA"/>
</dbReference>
<keyword evidence="8" id="KW-1185">Reference proteome</keyword>
<accession>A0A1X6Y9Q5</accession>
<evidence type="ECO:0000256" key="3">
    <source>
        <dbReference type="ARBA" id="ARBA00022989"/>
    </source>
</evidence>
<feature type="transmembrane region" description="Helical" evidence="5">
    <location>
        <begin position="138"/>
        <end position="158"/>
    </location>
</feature>
<gene>
    <name evidence="7" type="ORF">ROJ8625_00472</name>
</gene>
<dbReference type="Proteomes" id="UP000193570">
    <property type="component" value="Unassembled WGS sequence"/>
</dbReference>
<feature type="transmembrane region" description="Helical" evidence="5">
    <location>
        <begin position="12"/>
        <end position="32"/>
    </location>
</feature>
<dbReference type="AlphaFoldDB" id="A0A1X6Y9Q5"/>
<comment type="subcellular location">
    <subcellularLocation>
        <location evidence="1">Membrane</location>
        <topology evidence="1">Multi-pass membrane protein</topology>
    </subcellularLocation>
</comment>
<evidence type="ECO:0000256" key="2">
    <source>
        <dbReference type="ARBA" id="ARBA00022692"/>
    </source>
</evidence>
<evidence type="ECO:0000313" key="7">
    <source>
        <dbReference type="EMBL" id="SLN14833.1"/>
    </source>
</evidence>
<evidence type="ECO:0000259" key="6">
    <source>
        <dbReference type="Pfam" id="PF01694"/>
    </source>
</evidence>
<dbReference type="GO" id="GO:0004252">
    <property type="term" value="F:serine-type endopeptidase activity"/>
    <property type="evidence" value="ECO:0007669"/>
    <property type="project" value="InterPro"/>
</dbReference>
<keyword evidence="4 5" id="KW-0472">Membrane</keyword>
<feature type="transmembrane region" description="Helical" evidence="5">
    <location>
        <begin position="170"/>
        <end position="189"/>
    </location>
</feature>
<protein>
    <submittedName>
        <fullName evidence="7">Rhomboid family protein</fullName>
    </submittedName>
</protein>
<keyword evidence="3 5" id="KW-1133">Transmembrane helix</keyword>
<dbReference type="Pfam" id="PF01694">
    <property type="entry name" value="Rhomboid"/>
    <property type="match status" value="1"/>
</dbReference>
<evidence type="ECO:0000313" key="8">
    <source>
        <dbReference type="Proteomes" id="UP000193570"/>
    </source>
</evidence>
<feature type="transmembrane region" description="Helical" evidence="5">
    <location>
        <begin position="201"/>
        <end position="221"/>
    </location>
</feature>
<evidence type="ECO:0000256" key="5">
    <source>
        <dbReference type="SAM" id="Phobius"/>
    </source>
</evidence>
<dbReference type="InterPro" id="IPR022764">
    <property type="entry name" value="Peptidase_S54_rhomboid_dom"/>
</dbReference>
<feature type="transmembrane region" description="Helical" evidence="5">
    <location>
        <begin position="114"/>
        <end position="132"/>
    </location>
</feature>
<dbReference type="InterPro" id="IPR035952">
    <property type="entry name" value="Rhomboid-like_sf"/>
</dbReference>
<dbReference type="Gene3D" id="1.20.1540.10">
    <property type="entry name" value="Rhomboid-like"/>
    <property type="match status" value="1"/>
</dbReference>
<dbReference type="SUPFAM" id="SSF144091">
    <property type="entry name" value="Rhomboid-like"/>
    <property type="match status" value="1"/>
</dbReference>
<evidence type="ECO:0000256" key="4">
    <source>
        <dbReference type="ARBA" id="ARBA00023136"/>
    </source>
</evidence>
<name>A0A1X6Y9Q5_9RHOB</name>
<reference evidence="7 8" key="1">
    <citation type="submission" date="2017-03" db="EMBL/GenBank/DDBJ databases">
        <authorList>
            <person name="Afonso C.L."/>
            <person name="Miller P.J."/>
            <person name="Scott M.A."/>
            <person name="Spackman E."/>
            <person name="Goraichik I."/>
            <person name="Dimitrov K.M."/>
            <person name="Suarez D.L."/>
            <person name="Swayne D.E."/>
        </authorList>
    </citation>
    <scope>NUCLEOTIDE SEQUENCE [LARGE SCALE GENOMIC DNA]</scope>
    <source>
        <strain evidence="7 8">CECT 8625</strain>
    </source>
</reference>